<keyword evidence="9" id="KW-1185">Reference proteome</keyword>
<keyword evidence="4" id="KW-0804">Transcription</keyword>
<dbReference type="KEGG" id="csv:101221384"/>
<feature type="compositionally biased region" description="Basic and acidic residues" evidence="6">
    <location>
        <begin position="213"/>
        <end position="228"/>
    </location>
</feature>
<reference evidence="8 9" key="1">
    <citation type="journal article" date="2009" name="Nat. Genet.">
        <title>The genome of the cucumber, Cucumis sativus L.</title>
        <authorList>
            <person name="Huang S."/>
            <person name="Li R."/>
            <person name="Zhang Z."/>
            <person name="Li L."/>
            <person name="Gu X."/>
            <person name="Fan W."/>
            <person name="Lucas W.J."/>
            <person name="Wang X."/>
            <person name="Xie B."/>
            <person name="Ni P."/>
            <person name="Ren Y."/>
            <person name="Zhu H."/>
            <person name="Li J."/>
            <person name="Lin K."/>
            <person name="Jin W."/>
            <person name="Fei Z."/>
            <person name="Li G."/>
            <person name="Staub J."/>
            <person name="Kilian A."/>
            <person name="van der Vossen E.A."/>
            <person name="Wu Y."/>
            <person name="Guo J."/>
            <person name="He J."/>
            <person name="Jia Z."/>
            <person name="Ren Y."/>
            <person name="Tian G."/>
            <person name="Lu Y."/>
            <person name="Ruan J."/>
            <person name="Qian W."/>
            <person name="Wang M."/>
            <person name="Huang Q."/>
            <person name="Li B."/>
            <person name="Xuan Z."/>
            <person name="Cao J."/>
            <person name="Asan"/>
            <person name="Wu Z."/>
            <person name="Zhang J."/>
            <person name="Cai Q."/>
            <person name="Bai Y."/>
            <person name="Zhao B."/>
            <person name="Han Y."/>
            <person name="Li Y."/>
            <person name="Li X."/>
            <person name="Wang S."/>
            <person name="Shi Q."/>
            <person name="Liu S."/>
            <person name="Cho W.K."/>
            <person name="Kim J.Y."/>
            <person name="Xu Y."/>
            <person name="Heller-Uszynska K."/>
            <person name="Miao H."/>
            <person name="Cheng Z."/>
            <person name="Zhang S."/>
            <person name="Wu J."/>
            <person name="Yang Y."/>
            <person name="Kang H."/>
            <person name="Li M."/>
            <person name="Liang H."/>
            <person name="Ren X."/>
            <person name="Shi Z."/>
            <person name="Wen M."/>
            <person name="Jian M."/>
            <person name="Yang H."/>
            <person name="Zhang G."/>
            <person name="Yang Z."/>
            <person name="Chen R."/>
            <person name="Liu S."/>
            <person name="Li J."/>
            <person name="Ma L."/>
            <person name="Liu H."/>
            <person name="Zhou Y."/>
            <person name="Zhao J."/>
            <person name="Fang X."/>
            <person name="Li G."/>
            <person name="Fang L."/>
            <person name="Li Y."/>
            <person name="Liu D."/>
            <person name="Zheng H."/>
            <person name="Zhang Y."/>
            <person name="Qin N."/>
            <person name="Li Z."/>
            <person name="Yang G."/>
            <person name="Yang S."/>
            <person name="Bolund L."/>
            <person name="Kristiansen K."/>
            <person name="Zheng H."/>
            <person name="Li S."/>
            <person name="Zhang X."/>
            <person name="Yang H."/>
            <person name="Wang J."/>
            <person name="Sun R."/>
            <person name="Zhang B."/>
            <person name="Jiang S."/>
            <person name="Wang J."/>
            <person name="Du Y."/>
            <person name="Li S."/>
        </authorList>
    </citation>
    <scope>NUCLEOTIDE SEQUENCE [LARGE SCALE GENOMIC DNA]</scope>
    <source>
        <strain evidence="9">cv. 9930</strain>
    </source>
</reference>
<dbReference type="Pfam" id="PF02362">
    <property type="entry name" value="B3"/>
    <property type="match status" value="3"/>
</dbReference>
<dbReference type="PANTHER" id="PTHR31391:SF106">
    <property type="entry name" value="B3 DOMAIN-CONTAINING PROTEIN OS01G0723500"/>
    <property type="match status" value="1"/>
</dbReference>
<dbReference type="SMART" id="SM01019">
    <property type="entry name" value="B3"/>
    <property type="match status" value="3"/>
</dbReference>
<evidence type="ECO:0000259" key="7">
    <source>
        <dbReference type="PROSITE" id="PS50863"/>
    </source>
</evidence>
<evidence type="ECO:0000313" key="8">
    <source>
        <dbReference type="EMBL" id="KGN48482.1"/>
    </source>
</evidence>
<dbReference type="PROSITE" id="PS50863">
    <property type="entry name" value="B3"/>
    <property type="match status" value="3"/>
</dbReference>
<dbReference type="GO" id="GO:0003677">
    <property type="term" value="F:DNA binding"/>
    <property type="evidence" value="ECO:0007669"/>
    <property type="project" value="UniProtKB-KW"/>
</dbReference>
<evidence type="ECO:0000256" key="2">
    <source>
        <dbReference type="ARBA" id="ARBA00023015"/>
    </source>
</evidence>
<feature type="region of interest" description="Disordered" evidence="6">
    <location>
        <begin position="165"/>
        <end position="228"/>
    </location>
</feature>
<dbReference type="OMA" id="VIMHASY"/>
<dbReference type="PANTHER" id="PTHR31391">
    <property type="entry name" value="B3 DOMAIN-CONTAINING PROTEIN OS11G0197600-RELATED"/>
    <property type="match status" value="1"/>
</dbReference>
<feature type="region of interest" description="Disordered" evidence="6">
    <location>
        <begin position="110"/>
        <end position="145"/>
    </location>
</feature>
<reference evidence="8 9" key="2">
    <citation type="journal article" date="2009" name="PLoS ONE">
        <title>An integrated genetic and cytogenetic map of the cucumber genome.</title>
        <authorList>
            <person name="Ren Y."/>
            <person name="Zhang Z."/>
            <person name="Liu J."/>
            <person name="Staub J.E."/>
            <person name="Han Y."/>
            <person name="Cheng Z."/>
            <person name="Li X."/>
            <person name="Lu J."/>
            <person name="Miao H."/>
            <person name="Kang H."/>
            <person name="Xie B."/>
            <person name="Gu X."/>
            <person name="Wang X."/>
            <person name="Du Y."/>
            <person name="Jin W."/>
            <person name="Huang S."/>
        </authorList>
    </citation>
    <scope>NUCLEOTIDE SEQUENCE [LARGE SCALE GENOMIC DNA]</scope>
    <source>
        <strain evidence="9">cv. 9930</strain>
    </source>
</reference>
<evidence type="ECO:0000256" key="4">
    <source>
        <dbReference type="ARBA" id="ARBA00023163"/>
    </source>
</evidence>
<evidence type="ECO:0000256" key="5">
    <source>
        <dbReference type="ARBA" id="ARBA00023242"/>
    </source>
</evidence>
<evidence type="ECO:0000313" key="9">
    <source>
        <dbReference type="Proteomes" id="UP000029981"/>
    </source>
</evidence>
<protein>
    <recommendedName>
        <fullName evidence="7">TF-B3 domain-containing protein</fullName>
    </recommendedName>
</protein>
<feature type="domain" description="TF-B3" evidence="7">
    <location>
        <begin position="343"/>
        <end position="438"/>
    </location>
</feature>
<feature type="domain" description="TF-B3" evidence="7">
    <location>
        <begin position="231"/>
        <end position="329"/>
    </location>
</feature>
<keyword evidence="2" id="KW-0805">Transcription regulation</keyword>
<dbReference type="GO" id="GO:0005634">
    <property type="term" value="C:nucleus"/>
    <property type="evidence" value="ECO:0007669"/>
    <property type="project" value="UniProtKB-SubCell"/>
</dbReference>
<reference evidence="8 9" key="3">
    <citation type="journal article" date="2010" name="BMC Genomics">
        <title>Transcriptome sequencing and comparative analysis of cucumber flowers with different sex types.</title>
        <authorList>
            <person name="Guo S."/>
            <person name="Zheng Y."/>
            <person name="Joung J.G."/>
            <person name="Liu S."/>
            <person name="Zhang Z."/>
            <person name="Crasta O.R."/>
            <person name="Sobral B.W."/>
            <person name="Xu Y."/>
            <person name="Huang S."/>
            <person name="Fei Z."/>
        </authorList>
    </citation>
    <scope>NUCLEOTIDE SEQUENCE [LARGE SCALE GENOMIC DNA]</scope>
    <source>
        <strain evidence="9">cv. 9930</strain>
    </source>
</reference>
<feature type="domain" description="TF-B3" evidence="7">
    <location>
        <begin position="6"/>
        <end position="103"/>
    </location>
</feature>
<evidence type="ECO:0000256" key="6">
    <source>
        <dbReference type="SAM" id="MobiDB-lite"/>
    </source>
</evidence>
<organism evidence="8 9">
    <name type="scientific">Cucumis sativus</name>
    <name type="common">Cucumber</name>
    <dbReference type="NCBI Taxonomy" id="3659"/>
    <lineage>
        <taxon>Eukaryota</taxon>
        <taxon>Viridiplantae</taxon>
        <taxon>Streptophyta</taxon>
        <taxon>Embryophyta</taxon>
        <taxon>Tracheophyta</taxon>
        <taxon>Spermatophyta</taxon>
        <taxon>Magnoliopsida</taxon>
        <taxon>eudicotyledons</taxon>
        <taxon>Gunneridae</taxon>
        <taxon>Pentapetalae</taxon>
        <taxon>rosids</taxon>
        <taxon>fabids</taxon>
        <taxon>Cucurbitales</taxon>
        <taxon>Cucurbitaceae</taxon>
        <taxon>Benincaseae</taxon>
        <taxon>Cucumis</taxon>
    </lineage>
</organism>
<gene>
    <name evidence="8" type="ORF">Csa_6G489980</name>
</gene>
<dbReference type="InterPro" id="IPR003340">
    <property type="entry name" value="B3_DNA-bd"/>
</dbReference>
<dbReference type="AlphaFoldDB" id="A0A0A0KJE0"/>
<dbReference type="Gene3D" id="2.40.330.10">
    <property type="entry name" value="DNA-binding pseudobarrel domain"/>
    <property type="match status" value="3"/>
</dbReference>
<sequence length="445" mass="51074">MSSSPKFFRMVLQRNLDDPKLMIPKTFVEDYGKALSNWVNLKLSDGLEWKVGLRKATNGALWLEKGWDKFSEHYCLEFGSLLIFTLLNGRRSSNFEVTIFDPTGVETKYVSSSPQLKEDSDTNADSGYSYSDSDESSESFREHSKKRKNALVPCWLNRKKMRKDGSSTIKIEPADAEEEEECNNVSRETPSCKKRVVPKHEVKASRKKQQSPRKVETTQRFSSKSDHKPSFKVVMRRNNVQGRFNMVIPHDFAVKYLSEESGTINLQITNGRNWQLLYKWCRTDRATFAYISSGWKHFVEKNRLKEGDIGLFQLINKHNMLFTELQNNSLSPKKKTATTGNPFFEVDIVSKSYMNSYLNIPRRFAGAYFSPKMQSASLQVGNKKWDVSIKKYACSHVRFAAGWGTFHSENGLEDGDTCLFEMVNTKLCVLKVSIFRKVSTSVSMD</sequence>
<dbReference type="Gramene" id="KGN48482">
    <property type="protein sequence ID" value="KGN48482"/>
    <property type="gene ID" value="Csa_6G489980"/>
</dbReference>
<dbReference type="eggNOG" id="ENOG502S27N">
    <property type="taxonomic scope" value="Eukaryota"/>
</dbReference>
<dbReference type="InterPro" id="IPR015300">
    <property type="entry name" value="DNA-bd_pseudobarrel_sf"/>
</dbReference>
<dbReference type="InterPro" id="IPR044837">
    <property type="entry name" value="REM16-like"/>
</dbReference>
<dbReference type="EMBL" id="CM002927">
    <property type="protein sequence ID" value="KGN48482.1"/>
    <property type="molecule type" value="Genomic_DNA"/>
</dbReference>
<dbReference type="Proteomes" id="UP000029981">
    <property type="component" value="Chromosome 6"/>
</dbReference>
<proteinExistence type="predicted"/>
<evidence type="ECO:0000256" key="1">
    <source>
        <dbReference type="ARBA" id="ARBA00004123"/>
    </source>
</evidence>
<reference evidence="8 9" key="4">
    <citation type="journal article" date="2011" name="BMC Genomics">
        <title>RNA-Seq improves annotation of protein-coding genes in the cucumber genome.</title>
        <authorList>
            <person name="Li Z."/>
            <person name="Zhang Z."/>
            <person name="Yan P."/>
            <person name="Huang S."/>
            <person name="Fei Z."/>
            <person name="Lin K."/>
        </authorList>
    </citation>
    <scope>NUCLEOTIDE SEQUENCE [LARGE SCALE GENOMIC DNA]</scope>
    <source>
        <strain evidence="9">cv. 9930</strain>
    </source>
</reference>
<comment type="subcellular location">
    <subcellularLocation>
        <location evidence="1">Nucleus</location>
    </subcellularLocation>
</comment>
<keyword evidence="3" id="KW-0238">DNA-binding</keyword>
<name>A0A0A0KJE0_CUCSA</name>
<dbReference type="SUPFAM" id="SSF101936">
    <property type="entry name" value="DNA-binding pseudobarrel domain"/>
    <property type="match status" value="3"/>
</dbReference>
<accession>A0A0A0KJE0</accession>
<evidence type="ECO:0000256" key="3">
    <source>
        <dbReference type="ARBA" id="ARBA00023125"/>
    </source>
</evidence>
<keyword evidence="5" id="KW-0539">Nucleus</keyword>
<dbReference type="CDD" id="cd10017">
    <property type="entry name" value="B3_DNA"/>
    <property type="match status" value="3"/>
</dbReference>
<dbReference type="STRING" id="3659.A0A0A0KJE0"/>
<dbReference type="OrthoDB" id="1666376at2759"/>